<name>A0A1E8PME5_9BURK</name>
<comment type="caution">
    <text evidence="2">The sequence shown here is derived from an EMBL/GenBank/DDBJ whole genome shotgun (WGS) entry which is preliminary data.</text>
</comment>
<dbReference type="EMBL" id="MAQB02000006">
    <property type="protein sequence ID" value="OFJ47483.1"/>
    <property type="molecule type" value="Genomic_DNA"/>
</dbReference>
<feature type="region of interest" description="Disordered" evidence="1">
    <location>
        <begin position="194"/>
        <end position="224"/>
    </location>
</feature>
<feature type="compositionally biased region" description="Basic residues" evidence="1">
    <location>
        <begin position="197"/>
        <end position="208"/>
    </location>
</feature>
<proteinExistence type="predicted"/>
<accession>A0A1E8PME5</accession>
<dbReference type="PROSITE" id="PS51257">
    <property type="entry name" value="PROKAR_LIPOPROTEIN"/>
    <property type="match status" value="1"/>
</dbReference>
<reference evidence="2 3" key="1">
    <citation type="submission" date="2016-10" db="EMBL/GenBank/DDBJ databases">
        <title>Updated version of Genome Assembly of Janthinobacterium lividum ERGS5:01.</title>
        <authorList>
            <person name="Kumar R."/>
            <person name="Acharya V."/>
            <person name="Singh D."/>
        </authorList>
    </citation>
    <scope>NUCLEOTIDE SEQUENCE [LARGE SCALE GENOMIC DNA]</scope>
    <source>
        <strain evidence="2 3">ERGS5:01</strain>
    </source>
</reference>
<feature type="region of interest" description="Disordered" evidence="1">
    <location>
        <begin position="48"/>
        <end position="76"/>
    </location>
</feature>
<dbReference type="InterPro" id="IPR021455">
    <property type="entry name" value="DUF3106"/>
</dbReference>
<dbReference type="AlphaFoldDB" id="A0A1E8PME5"/>
<evidence type="ECO:0000313" key="3">
    <source>
        <dbReference type="Proteomes" id="UP000092634"/>
    </source>
</evidence>
<gene>
    <name evidence="2" type="ORF">BA896_017245</name>
</gene>
<evidence type="ECO:0000313" key="2">
    <source>
        <dbReference type="EMBL" id="OFJ47483.1"/>
    </source>
</evidence>
<dbReference type="Pfam" id="PF11304">
    <property type="entry name" value="DUF3106"/>
    <property type="match status" value="1"/>
</dbReference>
<dbReference type="Proteomes" id="UP000092634">
    <property type="component" value="Unassembled WGS sequence"/>
</dbReference>
<evidence type="ECO:0000256" key="1">
    <source>
        <dbReference type="SAM" id="MobiDB-lite"/>
    </source>
</evidence>
<feature type="compositionally biased region" description="Low complexity" evidence="1">
    <location>
        <begin position="48"/>
        <end position="58"/>
    </location>
</feature>
<sequence length="224" mass="25435">MARLSARKSWLAGGIGLGACALAGAAWLAVQQHRLPAAPATTAAPVLAPAPAAKPGAPSTSGKGGTPPKGSENPSWNKLSIAQQEALQPLAGEWNKLEALRKQKWLDIAKRFASMSADEQTRVHERMRVWVKLTPEQRRLVRENYARTKKIDPGQKTAQWEQYQQLPEDQKKSWRRNWCRRSHWKKCRRLIPTPANRPRRWRPSRRQRPSSSHLSCRLRQPPCR</sequence>
<protein>
    <recommendedName>
        <fullName evidence="4">DUF3106 domain-containing protein</fullName>
    </recommendedName>
</protein>
<organism evidence="2 3">
    <name type="scientific">Janthinobacterium lividum</name>
    <dbReference type="NCBI Taxonomy" id="29581"/>
    <lineage>
        <taxon>Bacteria</taxon>
        <taxon>Pseudomonadati</taxon>
        <taxon>Pseudomonadota</taxon>
        <taxon>Betaproteobacteria</taxon>
        <taxon>Burkholderiales</taxon>
        <taxon>Oxalobacteraceae</taxon>
        <taxon>Janthinobacterium</taxon>
    </lineage>
</organism>
<evidence type="ECO:0008006" key="4">
    <source>
        <dbReference type="Google" id="ProtNLM"/>
    </source>
</evidence>